<evidence type="ECO:0000313" key="1">
    <source>
        <dbReference type="EMBL" id="KAI4831549.1"/>
    </source>
</evidence>
<dbReference type="EMBL" id="CM043786">
    <property type="protein sequence ID" value="KAI4831549.1"/>
    <property type="molecule type" value="Genomic_DNA"/>
</dbReference>
<accession>A0ACB9XXJ9</accession>
<proteinExistence type="predicted"/>
<feature type="non-terminal residue" evidence="1">
    <location>
        <position position="1"/>
    </location>
</feature>
<dbReference type="Proteomes" id="UP001057452">
    <property type="component" value="Chromosome 2"/>
</dbReference>
<sequence>HDPSSPCGSRHGIINTESPLPPTARASTCGRNINGMTSNKMPVALGSWERQRHSQRAIIEILVCLGSRDTLRAEGHLIA</sequence>
<organism evidence="1 2">
    <name type="scientific">Chaenocephalus aceratus</name>
    <name type="common">Blackfin icefish</name>
    <name type="synonym">Chaenichthys aceratus</name>
    <dbReference type="NCBI Taxonomy" id="36190"/>
    <lineage>
        <taxon>Eukaryota</taxon>
        <taxon>Metazoa</taxon>
        <taxon>Chordata</taxon>
        <taxon>Craniata</taxon>
        <taxon>Vertebrata</taxon>
        <taxon>Euteleostomi</taxon>
        <taxon>Actinopterygii</taxon>
        <taxon>Neopterygii</taxon>
        <taxon>Teleostei</taxon>
        <taxon>Neoteleostei</taxon>
        <taxon>Acanthomorphata</taxon>
        <taxon>Eupercaria</taxon>
        <taxon>Perciformes</taxon>
        <taxon>Notothenioidei</taxon>
        <taxon>Channichthyidae</taxon>
        <taxon>Chaenocephalus</taxon>
    </lineage>
</organism>
<name>A0ACB9XXJ9_CHAAC</name>
<keyword evidence="2" id="KW-1185">Reference proteome</keyword>
<protein>
    <submittedName>
        <fullName evidence="1">Uncharacterized protein</fullName>
    </submittedName>
</protein>
<gene>
    <name evidence="1" type="ORF">KUCAC02_001086</name>
</gene>
<reference evidence="1" key="1">
    <citation type="submission" date="2022-05" db="EMBL/GenBank/DDBJ databases">
        <title>Chromosome-level genome of Chaenocephalus aceratus.</title>
        <authorList>
            <person name="Park H."/>
        </authorList>
    </citation>
    <scope>NUCLEOTIDE SEQUENCE</scope>
    <source>
        <strain evidence="1">KU_202001</strain>
    </source>
</reference>
<feature type="non-terminal residue" evidence="1">
    <location>
        <position position="79"/>
    </location>
</feature>
<comment type="caution">
    <text evidence="1">The sequence shown here is derived from an EMBL/GenBank/DDBJ whole genome shotgun (WGS) entry which is preliminary data.</text>
</comment>
<evidence type="ECO:0000313" key="2">
    <source>
        <dbReference type="Proteomes" id="UP001057452"/>
    </source>
</evidence>